<evidence type="ECO:0000313" key="2">
    <source>
        <dbReference type="EMBL" id="KAL3758892.1"/>
    </source>
</evidence>
<comment type="caution">
    <text evidence="2">The sequence shown here is derived from an EMBL/GenBank/DDBJ whole genome shotgun (WGS) entry which is preliminary data.</text>
</comment>
<dbReference type="EMBL" id="JALLBG020000216">
    <property type="protein sequence ID" value="KAL3758892.1"/>
    <property type="molecule type" value="Genomic_DNA"/>
</dbReference>
<proteinExistence type="predicted"/>
<keyword evidence="3" id="KW-1185">Reference proteome</keyword>
<dbReference type="AlphaFoldDB" id="A0ABD3M5G1"/>
<organism evidence="2 3">
    <name type="scientific">Discostella pseudostelligera</name>
    <dbReference type="NCBI Taxonomy" id="259834"/>
    <lineage>
        <taxon>Eukaryota</taxon>
        <taxon>Sar</taxon>
        <taxon>Stramenopiles</taxon>
        <taxon>Ochrophyta</taxon>
        <taxon>Bacillariophyta</taxon>
        <taxon>Coscinodiscophyceae</taxon>
        <taxon>Thalassiosirophycidae</taxon>
        <taxon>Stephanodiscales</taxon>
        <taxon>Stephanodiscaceae</taxon>
        <taxon>Discostella</taxon>
    </lineage>
</organism>
<sequence>MTTMTRGPMNPILSPRMRSSRRLPFTLLASLFVIGNSIVVVFAQVATTTTTAASTTTTDANTNTTESTSANDDDPSCFSLSTSEKDCLLTITSNLCEWVYDDTGNGLCQEVTSTTTTSTILSTYLPENYQYIRPPRNEIRYTPWNELSRDLQVLATGSLRYTKSTWDNLGTNSIEQLRYDDLSAEQKELAKALGFEDDISWNCWQNHWESFSWAQLYSLQLTPYLNSIGWTSSGWNEQYTNPPITRKSSWLELSVEQRLNATELCFDRTSYDRLDLVSYGTGYPIAIPSLRFTPWKEIIADNNATRLELLQQTLGYDELTWNVLRLAAVEQKGWHELTPNESNAVNDVFGLDDAGWDCWMNHYDSYSWSDLMNSGTDAHFIGLGWSESSWEDVEGEIDPPESEGKLWDELNEMEQYHATELCYIQENWDRIDMTSNHGPFPYPKPKLRYTVWKDLPSEKQQVAQSDMLYDERTWDDTGLADIERRSWEDLTDYQKAVAIYLGMYQRTWDCFQNVRPHYRATLWDELPLNVSHAAIKLGWDEYLWSGSSSNPEAYGRRWDQLREEEQSAATVMCYFNVSWPGDGNTINLWDQYNDAYKQSVSGMVLSSVFALSVLMMSR</sequence>
<name>A0ABD3M5G1_9STRA</name>
<evidence type="ECO:0000256" key="1">
    <source>
        <dbReference type="SAM" id="MobiDB-lite"/>
    </source>
</evidence>
<accession>A0ABD3M5G1</accession>
<reference evidence="2 3" key="1">
    <citation type="submission" date="2024-10" db="EMBL/GenBank/DDBJ databases">
        <title>Updated reference genomes for cyclostephanoid diatoms.</title>
        <authorList>
            <person name="Roberts W.R."/>
            <person name="Alverson A.J."/>
        </authorList>
    </citation>
    <scope>NUCLEOTIDE SEQUENCE [LARGE SCALE GENOMIC DNA]</scope>
    <source>
        <strain evidence="2 3">AJA232-27</strain>
    </source>
</reference>
<gene>
    <name evidence="2" type="ORF">ACHAWU_003164</name>
</gene>
<feature type="compositionally biased region" description="Low complexity" evidence="1">
    <location>
        <begin position="52"/>
        <end position="70"/>
    </location>
</feature>
<protein>
    <submittedName>
        <fullName evidence="2">Uncharacterized protein</fullName>
    </submittedName>
</protein>
<evidence type="ECO:0000313" key="3">
    <source>
        <dbReference type="Proteomes" id="UP001530293"/>
    </source>
</evidence>
<feature type="region of interest" description="Disordered" evidence="1">
    <location>
        <begin position="52"/>
        <end position="75"/>
    </location>
</feature>
<dbReference type="Proteomes" id="UP001530293">
    <property type="component" value="Unassembled WGS sequence"/>
</dbReference>